<proteinExistence type="predicted"/>
<protein>
    <submittedName>
        <fullName evidence="1">Uncharacterized protein</fullName>
    </submittedName>
</protein>
<sequence>MESYNRNWASGKKILVEVTDLYAKNIYDEENIPDTIQVFDDYVENLDDNITDNLQVVQSSNQVKETDKFLTPIQPLDTSLNINETLNESNNGKNILIPIPISEETQELDNTIEGRNNYTPIDPVLIDITNHNITNTDTPHEILRKAACKNLQIYTDKMVNQMNKEKKRVKEYQIGDLVRVAIPKIDRFSVNHPILPYKIMERTENNKYRLGSKFGIIKIYYSSGKLEPLETAAFPKLNEIPSNNISIRKAAHFQNVGSISVAVNVIVDVRAKINNAAYRCNSYADTIFKSSYKHTQ</sequence>
<dbReference type="STRING" id="658196.A0A397SXV6"/>
<dbReference type="AlphaFoldDB" id="A0A397SXV6"/>
<organism evidence="1 2">
    <name type="scientific">Glomus cerebriforme</name>
    <dbReference type="NCBI Taxonomy" id="658196"/>
    <lineage>
        <taxon>Eukaryota</taxon>
        <taxon>Fungi</taxon>
        <taxon>Fungi incertae sedis</taxon>
        <taxon>Mucoromycota</taxon>
        <taxon>Glomeromycotina</taxon>
        <taxon>Glomeromycetes</taxon>
        <taxon>Glomerales</taxon>
        <taxon>Glomeraceae</taxon>
        <taxon>Glomus</taxon>
    </lineage>
</organism>
<evidence type="ECO:0000313" key="2">
    <source>
        <dbReference type="Proteomes" id="UP000265703"/>
    </source>
</evidence>
<evidence type="ECO:0000313" key="1">
    <source>
        <dbReference type="EMBL" id="RIA87741.1"/>
    </source>
</evidence>
<reference evidence="1 2" key="1">
    <citation type="submission" date="2018-06" db="EMBL/GenBank/DDBJ databases">
        <title>Comparative genomics reveals the genomic features of Rhizophagus irregularis, R. cerebriforme, R. diaphanum and Gigaspora rosea, and their symbiotic lifestyle signature.</title>
        <authorList>
            <person name="Morin E."/>
            <person name="San Clemente H."/>
            <person name="Chen E.C.H."/>
            <person name="De La Providencia I."/>
            <person name="Hainaut M."/>
            <person name="Kuo A."/>
            <person name="Kohler A."/>
            <person name="Murat C."/>
            <person name="Tang N."/>
            <person name="Roy S."/>
            <person name="Loubradou J."/>
            <person name="Henrissat B."/>
            <person name="Grigoriev I.V."/>
            <person name="Corradi N."/>
            <person name="Roux C."/>
            <person name="Martin F.M."/>
        </authorList>
    </citation>
    <scope>NUCLEOTIDE SEQUENCE [LARGE SCALE GENOMIC DNA]</scope>
    <source>
        <strain evidence="1 2">DAOM 227022</strain>
    </source>
</reference>
<dbReference type="EMBL" id="QKYT01000294">
    <property type="protein sequence ID" value="RIA87741.1"/>
    <property type="molecule type" value="Genomic_DNA"/>
</dbReference>
<gene>
    <name evidence="1" type="ORF">C1645_827325</name>
</gene>
<dbReference type="OrthoDB" id="6773637at2759"/>
<name>A0A397SXV6_9GLOM</name>
<dbReference type="Proteomes" id="UP000265703">
    <property type="component" value="Unassembled WGS sequence"/>
</dbReference>
<keyword evidence="2" id="KW-1185">Reference proteome</keyword>
<comment type="caution">
    <text evidence="1">The sequence shown here is derived from an EMBL/GenBank/DDBJ whole genome shotgun (WGS) entry which is preliminary data.</text>
</comment>
<accession>A0A397SXV6</accession>